<evidence type="ECO:0000313" key="7">
    <source>
        <dbReference type="EMBL" id="GCB89380.1"/>
    </source>
</evidence>
<keyword evidence="3" id="KW-0812">Transmembrane</keyword>
<evidence type="ECO:0000313" key="8">
    <source>
        <dbReference type="Proteomes" id="UP000288351"/>
    </source>
</evidence>
<evidence type="ECO:0000259" key="6">
    <source>
        <dbReference type="Pfam" id="PF02687"/>
    </source>
</evidence>
<accession>A0A059VXK8</accession>
<dbReference type="Pfam" id="PF02687">
    <property type="entry name" value="FtsX"/>
    <property type="match status" value="1"/>
</dbReference>
<protein>
    <submittedName>
        <fullName evidence="7">ABC transporter permease</fullName>
    </submittedName>
</protein>
<dbReference type="STRING" id="68570.DC74_1250"/>
<dbReference type="EMBL" id="BHXC01000006">
    <property type="protein sequence ID" value="GCB89380.1"/>
    <property type="molecule type" value="Genomic_DNA"/>
</dbReference>
<organism evidence="7 8">
    <name type="scientific">Streptomyces noursei</name>
    <name type="common">Streptomyces albulus</name>
    <dbReference type="NCBI Taxonomy" id="1971"/>
    <lineage>
        <taxon>Bacteria</taxon>
        <taxon>Bacillati</taxon>
        <taxon>Actinomycetota</taxon>
        <taxon>Actinomycetes</taxon>
        <taxon>Kitasatosporales</taxon>
        <taxon>Streptomycetaceae</taxon>
        <taxon>Streptomyces</taxon>
    </lineage>
</organism>
<dbReference type="InterPro" id="IPR003838">
    <property type="entry name" value="ABC3_permease_C"/>
</dbReference>
<dbReference type="GO" id="GO:0005886">
    <property type="term" value="C:plasma membrane"/>
    <property type="evidence" value="ECO:0007669"/>
    <property type="project" value="UniProtKB-SubCell"/>
</dbReference>
<sequence>MNLCKRAWWRLTGHPGKTLMLIGLFFVICTLVLSGFLIQSAAARAAEHAKKSVGAVATMQLDVNALLSSGKNNGTDPAGARGGTIGSRGDLHRSLVDRICASSVVSQCNYTTDSGAFPTKSTKLYQPVPPPRGQDSLGTDLFKVDGIRDLNAVGAFRNGDSTLVSGRGIGPDSKSDEIVVEERLAKENGLKVGDTAKLRVGELPPPGQKADEREHEFKVIGIYRSDVADTGSYVPAMADPANQLYATPDGASVLLGKGTGQDGVLKQATFTLDAPEDLERLKKDAAAAGADLDLFPLSINDKQYRTLVGPITRTADFAGVTVWLVAIGGTVILALVVASALRERRGELGILLSLGEKKPRLLGQHLVEVVACAVLAIGLAGACSQFLSRALGDRLLASEVSAANEAAANEANQPDPSDPTGLAKKDRPEVEPLSSMEIRLGPADIAKVGATGLGIAALATCIPGARVLRLNPRDILTKGD</sequence>
<reference evidence="7 8" key="1">
    <citation type="journal article" date="2019" name="Microbiol. Resour. Announc.">
        <title>Draft Genome Sequence of the Most Traditional epsilon-Poly-l-Lysine Producer, Streptomyces albulus NBRC14147.</title>
        <authorList>
            <person name="Yamanaka K."/>
            <person name="Hamano Y."/>
        </authorList>
    </citation>
    <scope>NUCLEOTIDE SEQUENCE [LARGE SCALE GENOMIC DNA]</scope>
    <source>
        <strain evidence="7 8">NBRC 14147</strain>
    </source>
</reference>
<evidence type="ECO:0000256" key="1">
    <source>
        <dbReference type="ARBA" id="ARBA00004651"/>
    </source>
</evidence>
<keyword evidence="5" id="KW-0472">Membrane</keyword>
<evidence type="ECO:0000256" key="5">
    <source>
        <dbReference type="ARBA" id="ARBA00023136"/>
    </source>
</evidence>
<dbReference type="PANTHER" id="PTHR30572">
    <property type="entry name" value="MEMBRANE COMPONENT OF TRANSPORTER-RELATED"/>
    <property type="match status" value="1"/>
</dbReference>
<dbReference type="Proteomes" id="UP000288351">
    <property type="component" value="Unassembled WGS sequence"/>
</dbReference>
<evidence type="ECO:0000256" key="4">
    <source>
        <dbReference type="ARBA" id="ARBA00022989"/>
    </source>
</evidence>
<dbReference type="PANTHER" id="PTHR30572:SF9">
    <property type="entry name" value="ABC TRANSPORTER PERMEASE PROTEIN"/>
    <property type="match status" value="1"/>
</dbReference>
<keyword evidence="4" id="KW-1133">Transmembrane helix</keyword>
<keyword evidence="2" id="KW-1003">Cell membrane</keyword>
<comment type="subcellular location">
    <subcellularLocation>
        <location evidence="1">Cell membrane</location>
        <topology evidence="1">Multi-pass membrane protein</topology>
    </subcellularLocation>
</comment>
<dbReference type="AlphaFoldDB" id="A0A059VXK8"/>
<dbReference type="InterPro" id="IPR050250">
    <property type="entry name" value="Macrolide_Exporter_MacB"/>
</dbReference>
<dbReference type="eggNOG" id="COG0577">
    <property type="taxonomic scope" value="Bacteria"/>
</dbReference>
<proteinExistence type="predicted"/>
<dbReference type="RefSeq" id="WP_037631897.1">
    <property type="nucleotide sequence ID" value="NZ_BHXC01000006.1"/>
</dbReference>
<evidence type="ECO:0000256" key="3">
    <source>
        <dbReference type="ARBA" id="ARBA00022692"/>
    </source>
</evidence>
<gene>
    <name evidence="7" type="ORF">SALB_02054</name>
</gene>
<name>A0A059VXK8_STRNR</name>
<dbReference type="GO" id="GO:0022857">
    <property type="term" value="F:transmembrane transporter activity"/>
    <property type="evidence" value="ECO:0007669"/>
    <property type="project" value="TreeGrafter"/>
</dbReference>
<feature type="domain" description="ABC3 transporter permease C-terminal" evidence="6">
    <location>
        <begin position="321"/>
        <end position="472"/>
    </location>
</feature>
<comment type="caution">
    <text evidence="7">The sequence shown here is derived from an EMBL/GenBank/DDBJ whole genome shotgun (WGS) entry which is preliminary data.</text>
</comment>
<evidence type="ECO:0000256" key="2">
    <source>
        <dbReference type="ARBA" id="ARBA00022475"/>
    </source>
</evidence>